<keyword evidence="1" id="KW-0812">Transmembrane</keyword>
<keyword evidence="1" id="KW-0472">Membrane</keyword>
<accession>A0A2X4W7C5</accession>
<evidence type="ECO:0000313" key="9">
    <source>
        <dbReference type="Proteomes" id="UP000254762"/>
    </source>
</evidence>
<reference evidence="6 7" key="1">
    <citation type="submission" date="2018-06" db="EMBL/GenBank/DDBJ databases">
        <authorList>
            <consortium name="Pathogen Informatics"/>
            <person name="Doyle S."/>
        </authorList>
    </citation>
    <scope>NUCLEOTIDE SEQUENCE [LARGE SCALE GENOMIC DNA]</scope>
    <source>
        <strain evidence="3 7">NCTC7295</strain>
        <strain evidence="4 9">NCTC7304</strain>
        <strain evidence="2 6">NCTC7307</strain>
        <strain evidence="5 8">NCTC8297</strain>
    </source>
</reference>
<dbReference type="Proteomes" id="UP000254762">
    <property type="component" value="Unassembled WGS sequence"/>
</dbReference>
<dbReference type="AlphaFoldDB" id="A0A2X4W7C5"/>
<keyword evidence="1" id="KW-1133">Transmembrane helix</keyword>
<name>A0A2X4W7C5_SALER</name>
<organism evidence="2 6">
    <name type="scientific">Salmonella enterica subsp. arizonae</name>
    <dbReference type="NCBI Taxonomy" id="59203"/>
    <lineage>
        <taxon>Bacteria</taxon>
        <taxon>Pseudomonadati</taxon>
        <taxon>Pseudomonadota</taxon>
        <taxon>Gammaproteobacteria</taxon>
        <taxon>Enterobacterales</taxon>
        <taxon>Enterobacteriaceae</taxon>
        <taxon>Salmonella</taxon>
    </lineage>
</organism>
<evidence type="ECO:0000256" key="1">
    <source>
        <dbReference type="SAM" id="Phobius"/>
    </source>
</evidence>
<dbReference type="Proteomes" id="UP000248731">
    <property type="component" value="Chromosome 1"/>
</dbReference>
<feature type="transmembrane region" description="Helical" evidence="1">
    <location>
        <begin position="24"/>
        <end position="46"/>
    </location>
</feature>
<evidence type="ECO:0000313" key="2">
    <source>
        <dbReference type="EMBL" id="SQI22545.1"/>
    </source>
</evidence>
<dbReference type="EMBL" id="UGXD01000002">
    <property type="protein sequence ID" value="SUG32199.1"/>
    <property type="molecule type" value="Genomic_DNA"/>
</dbReference>
<sequence>MRYITRIRCNLPMRNNRLAFPGKISADVIGAIYLLTLCMLTLAVPYHKAND</sequence>
<dbReference type="EMBL" id="LS483466">
    <property type="protein sequence ID" value="SQI22545.1"/>
    <property type="molecule type" value="Genomic_DNA"/>
</dbReference>
<dbReference type="Proteomes" id="UP000254124">
    <property type="component" value="Unassembled WGS sequence"/>
</dbReference>
<dbReference type="EMBL" id="UGXG01000002">
    <property type="protein sequence ID" value="SUG46639.1"/>
    <property type="molecule type" value="Genomic_DNA"/>
</dbReference>
<evidence type="ECO:0000313" key="6">
    <source>
        <dbReference type="Proteomes" id="UP000248731"/>
    </source>
</evidence>
<protein>
    <submittedName>
        <fullName evidence="2">Uncharacterized protein</fullName>
    </submittedName>
</protein>
<evidence type="ECO:0000313" key="7">
    <source>
        <dbReference type="Proteomes" id="UP000254124"/>
    </source>
</evidence>
<evidence type="ECO:0000313" key="3">
    <source>
        <dbReference type="EMBL" id="SUG13993.1"/>
    </source>
</evidence>
<proteinExistence type="predicted"/>
<dbReference type="Proteomes" id="UP000254741">
    <property type="component" value="Unassembled WGS sequence"/>
</dbReference>
<keyword evidence="6" id="KW-1185">Reference proteome</keyword>
<evidence type="ECO:0000313" key="5">
    <source>
        <dbReference type="EMBL" id="SUG46639.1"/>
    </source>
</evidence>
<evidence type="ECO:0000313" key="4">
    <source>
        <dbReference type="EMBL" id="SUG32199.1"/>
    </source>
</evidence>
<evidence type="ECO:0000313" key="8">
    <source>
        <dbReference type="Proteomes" id="UP000254741"/>
    </source>
</evidence>
<dbReference type="EMBL" id="UGWZ01000001">
    <property type="protein sequence ID" value="SUG13993.1"/>
    <property type="molecule type" value="Genomic_DNA"/>
</dbReference>
<gene>
    <name evidence="3" type="ORF">NCTC7295_01604</name>
    <name evidence="4" type="ORF">NCTC7304_01626</name>
    <name evidence="2" type="ORF">NCTC7307_01716</name>
    <name evidence="5" type="ORF">NCTC8297_01874</name>
</gene>